<dbReference type="PANTHER" id="PTHR38440">
    <property type="entry name" value="UPF0398 PROTEIN YPSA"/>
    <property type="match status" value="1"/>
</dbReference>
<reference evidence="3" key="1">
    <citation type="submission" date="2017-06" db="EMBL/GenBank/DDBJ databases">
        <title>FDA dAtabase for Regulatory Grade micrObial Sequences (FDA-ARGOS): Supporting development and validation of Infectious Disease Dx tests.</title>
        <authorList>
            <person name="Goldberg B."/>
            <person name="Campos J."/>
            <person name="Tallon L."/>
            <person name="Sadzewicz L."/>
            <person name="Sengamalay N."/>
            <person name="Ott S."/>
            <person name="Godinez A."/>
            <person name="Nagaraj S."/>
            <person name="Vavikolanu K."/>
            <person name="Nadendla S."/>
            <person name="George J."/>
            <person name="Geyer C."/>
            <person name="Sichtig H."/>
        </authorList>
    </citation>
    <scope>NUCLEOTIDE SEQUENCE [LARGE SCALE GENOMIC DNA]</scope>
    <source>
        <strain evidence="3">FDAARGOS_285</strain>
    </source>
</reference>
<dbReference type="HAMAP" id="MF_01575">
    <property type="entry name" value="UPF0398"/>
    <property type="match status" value="1"/>
</dbReference>
<organism evidence="2 3">
    <name type="scientific">Mammaliicoccus sciuri</name>
    <name type="common">Staphylococcus sciuri</name>
    <dbReference type="NCBI Taxonomy" id="1296"/>
    <lineage>
        <taxon>Bacteria</taxon>
        <taxon>Bacillati</taxon>
        <taxon>Bacillota</taxon>
        <taxon>Bacilli</taxon>
        <taxon>Bacillales</taxon>
        <taxon>Staphylococcaceae</taxon>
        <taxon>Mammaliicoccus</taxon>
    </lineage>
</organism>
<evidence type="ECO:0000256" key="1">
    <source>
        <dbReference type="HAMAP-Rule" id="MF_01575"/>
    </source>
</evidence>
<dbReference type="PANTHER" id="PTHR38440:SF1">
    <property type="entry name" value="UPF0398 PROTEIN SPR0331"/>
    <property type="match status" value="1"/>
</dbReference>
<dbReference type="AlphaFoldDB" id="A0AAI8GTT5"/>
<dbReference type="EMBL" id="CP022046">
    <property type="protein sequence ID" value="ASE34161.1"/>
    <property type="molecule type" value="Genomic_DNA"/>
</dbReference>
<dbReference type="PIRSF" id="PIRSF021290">
    <property type="entry name" value="DUF1273"/>
    <property type="match status" value="1"/>
</dbReference>
<dbReference type="SUPFAM" id="SSF102405">
    <property type="entry name" value="MCP/YpsA-like"/>
    <property type="match status" value="1"/>
</dbReference>
<evidence type="ECO:0000313" key="2">
    <source>
        <dbReference type="EMBL" id="ASE34161.1"/>
    </source>
</evidence>
<dbReference type="Proteomes" id="UP000197058">
    <property type="component" value="Chromosome"/>
</dbReference>
<evidence type="ECO:0000313" key="3">
    <source>
        <dbReference type="Proteomes" id="UP000197058"/>
    </source>
</evidence>
<dbReference type="Pfam" id="PF06908">
    <property type="entry name" value="YpsA"/>
    <property type="match status" value="1"/>
</dbReference>
<accession>A0AAI8GTT5</accession>
<dbReference type="InterPro" id="IPR010697">
    <property type="entry name" value="YspA"/>
</dbReference>
<protein>
    <recommendedName>
        <fullName evidence="1">UPF0398 protein CEP64_06085</fullName>
    </recommendedName>
</protein>
<dbReference type="RefSeq" id="WP_088592348.1">
    <property type="nucleotide sequence ID" value="NZ_CP022046.2"/>
</dbReference>
<dbReference type="NCBIfam" id="NF010181">
    <property type="entry name" value="PRK13660.1"/>
    <property type="match status" value="1"/>
</dbReference>
<gene>
    <name evidence="2" type="ORF">CEP64_06085</name>
</gene>
<dbReference type="KEGG" id="sscu:CEP64_06085"/>
<name>A0AAI8GTT5_MAMSC</name>
<dbReference type="Gene3D" id="3.40.50.450">
    <property type="match status" value="1"/>
</dbReference>
<comment type="similarity">
    <text evidence="1">Belongs to the UPF0398 family.</text>
</comment>
<proteinExistence type="inferred from homology"/>
<sequence>MMTSVYFTGYKPFELNIFKNEQPEVKVIKAYLKEIIEQEIEEGMEWVIISGQLGFELWAAEVTIEMKNKYPQLKLAILTPFLNHYNKWNETNQQAYHNIVAQADYVNAIHQSDYQGGFQFQQANEFILDNTDKTILFYDDEQEASPKYFKSKLVDFAEKTNYTYSVITFMDLQDFMEFNYNNDNESY</sequence>